<gene>
    <name evidence="2" type="ORF">VKT23_004129</name>
</gene>
<feature type="compositionally biased region" description="Polar residues" evidence="1">
    <location>
        <begin position="1087"/>
        <end position="1097"/>
    </location>
</feature>
<feature type="compositionally biased region" description="Polar residues" evidence="1">
    <location>
        <begin position="995"/>
        <end position="1005"/>
    </location>
</feature>
<feature type="compositionally biased region" description="Polar residues" evidence="1">
    <location>
        <begin position="575"/>
        <end position="584"/>
    </location>
</feature>
<feature type="compositionally biased region" description="Polar residues" evidence="1">
    <location>
        <begin position="1195"/>
        <end position="1208"/>
    </location>
</feature>
<proteinExistence type="predicted"/>
<feature type="compositionally biased region" description="Polar residues" evidence="1">
    <location>
        <begin position="522"/>
        <end position="558"/>
    </location>
</feature>
<feature type="compositionally biased region" description="Low complexity" evidence="1">
    <location>
        <begin position="357"/>
        <end position="380"/>
    </location>
</feature>
<feature type="region of interest" description="Disordered" evidence="1">
    <location>
        <begin position="1131"/>
        <end position="1222"/>
    </location>
</feature>
<feature type="region of interest" description="Disordered" evidence="1">
    <location>
        <begin position="284"/>
        <end position="584"/>
    </location>
</feature>
<feature type="compositionally biased region" description="Low complexity" evidence="1">
    <location>
        <begin position="147"/>
        <end position="158"/>
    </location>
</feature>
<reference evidence="2 3" key="1">
    <citation type="submission" date="2024-01" db="EMBL/GenBank/DDBJ databases">
        <title>A draft genome for the cacao thread blight pathogen Marasmiellus scandens.</title>
        <authorList>
            <person name="Baruah I.K."/>
            <person name="Leung J."/>
            <person name="Bukari Y."/>
            <person name="Amoako-Attah I."/>
            <person name="Meinhardt L.W."/>
            <person name="Bailey B.A."/>
            <person name="Cohen S.P."/>
        </authorList>
    </citation>
    <scope>NUCLEOTIDE SEQUENCE [LARGE SCALE GENOMIC DNA]</scope>
    <source>
        <strain evidence="2 3">GH-19</strain>
    </source>
</reference>
<evidence type="ECO:0000256" key="1">
    <source>
        <dbReference type="SAM" id="MobiDB-lite"/>
    </source>
</evidence>
<feature type="region of interest" description="Disordered" evidence="1">
    <location>
        <begin position="91"/>
        <end position="131"/>
    </location>
</feature>
<feature type="region of interest" description="Disordered" evidence="1">
    <location>
        <begin position="636"/>
        <end position="655"/>
    </location>
</feature>
<organism evidence="2 3">
    <name type="scientific">Marasmiellus scandens</name>
    <dbReference type="NCBI Taxonomy" id="2682957"/>
    <lineage>
        <taxon>Eukaryota</taxon>
        <taxon>Fungi</taxon>
        <taxon>Dikarya</taxon>
        <taxon>Basidiomycota</taxon>
        <taxon>Agaricomycotina</taxon>
        <taxon>Agaricomycetes</taxon>
        <taxon>Agaricomycetidae</taxon>
        <taxon>Agaricales</taxon>
        <taxon>Marasmiineae</taxon>
        <taxon>Omphalotaceae</taxon>
        <taxon>Marasmiellus</taxon>
    </lineage>
</organism>
<feature type="compositionally biased region" description="Low complexity" evidence="1">
    <location>
        <begin position="834"/>
        <end position="851"/>
    </location>
</feature>
<keyword evidence="3" id="KW-1185">Reference proteome</keyword>
<feature type="compositionally biased region" description="Polar residues" evidence="1">
    <location>
        <begin position="159"/>
        <end position="170"/>
    </location>
</feature>
<feature type="compositionally biased region" description="Polar residues" evidence="1">
    <location>
        <begin position="1033"/>
        <end position="1048"/>
    </location>
</feature>
<feature type="region of interest" description="Disordered" evidence="1">
    <location>
        <begin position="1"/>
        <end position="29"/>
    </location>
</feature>
<accession>A0ABR1JUR7</accession>
<feature type="compositionally biased region" description="Low complexity" evidence="1">
    <location>
        <begin position="1131"/>
        <end position="1145"/>
    </location>
</feature>
<comment type="caution">
    <text evidence="2">The sequence shown here is derived from an EMBL/GenBank/DDBJ whole genome shotgun (WGS) entry which is preliminary data.</text>
</comment>
<feature type="compositionally biased region" description="Polar residues" evidence="1">
    <location>
        <begin position="464"/>
        <end position="479"/>
    </location>
</feature>
<feature type="compositionally biased region" description="Low complexity" evidence="1">
    <location>
        <begin position="91"/>
        <end position="118"/>
    </location>
</feature>
<feature type="region of interest" description="Disordered" evidence="1">
    <location>
        <begin position="1030"/>
        <end position="1049"/>
    </location>
</feature>
<feature type="compositionally biased region" description="Low complexity" evidence="1">
    <location>
        <begin position="14"/>
        <end position="28"/>
    </location>
</feature>
<feature type="region of interest" description="Disordered" evidence="1">
    <location>
        <begin position="767"/>
        <end position="869"/>
    </location>
</feature>
<feature type="region of interest" description="Disordered" evidence="1">
    <location>
        <begin position="1330"/>
        <end position="1352"/>
    </location>
</feature>
<feature type="compositionally biased region" description="Low complexity" evidence="1">
    <location>
        <begin position="1257"/>
        <end position="1267"/>
    </location>
</feature>
<feature type="compositionally biased region" description="Polar residues" evidence="1">
    <location>
        <begin position="441"/>
        <end position="456"/>
    </location>
</feature>
<dbReference type="EMBL" id="JBANRG010000004">
    <property type="protein sequence ID" value="KAK7467068.1"/>
    <property type="molecule type" value="Genomic_DNA"/>
</dbReference>
<feature type="region of interest" description="Disordered" evidence="1">
    <location>
        <begin position="147"/>
        <end position="227"/>
    </location>
</feature>
<dbReference type="Proteomes" id="UP001498398">
    <property type="component" value="Unassembled WGS sequence"/>
</dbReference>
<name>A0ABR1JUR7_9AGAR</name>
<protein>
    <submittedName>
        <fullName evidence="2">Uncharacterized protein</fullName>
    </submittedName>
</protein>
<feature type="compositionally biased region" description="Polar residues" evidence="1">
    <location>
        <begin position="389"/>
        <end position="400"/>
    </location>
</feature>
<feature type="region of interest" description="Disordered" evidence="1">
    <location>
        <begin position="1242"/>
        <end position="1297"/>
    </location>
</feature>
<feature type="region of interest" description="Disordered" evidence="1">
    <location>
        <begin position="691"/>
        <end position="738"/>
    </location>
</feature>
<feature type="compositionally biased region" description="Low complexity" evidence="1">
    <location>
        <begin position="1071"/>
        <end position="1086"/>
    </location>
</feature>
<feature type="region of interest" description="Disordered" evidence="1">
    <location>
        <begin position="994"/>
        <end position="1023"/>
    </location>
</feature>
<evidence type="ECO:0000313" key="3">
    <source>
        <dbReference type="Proteomes" id="UP001498398"/>
    </source>
</evidence>
<feature type="compositionally biased region" description="Basic and acidic residues" evidence="1">
    <location>
        <begin position="317"/>
        <end position="328"/>
    </location>
</feature>
<feature type="compositionally biased region" description="Low complexity" evidence="1">
    <location>
        <begin position="728"/>
        <end position="738"/>
    </location>
</feature>
<feature type="region of interest" description="Disordered" evidence="1">
    <location>
        <begin position="1071"/>
        <end position="1102"/>
    </location>
</feature>
<feature type="compositionally biased region" description="Polar residues" evidence="1">
    <location>
        <begin position="780"/>
        <end position="790"/>
    </location>
</feature>
<evidence type="ECO:0000313" key="2">
    <source>
        <dbReference type="EMBL" id="KAK7467068.1"/>
    </source>
</evidence>
<sequence length="1503" mass="161992">MHRLRKKSDPKPLPSLKVDLPNLDLPSPDDFRTSLILPDLSRRFSLLRSSSGEPVSVDILRSRLADQRARGAENQVSEEEEDMILESLGLRSRSIHSSDQSSSVRSSSATATSSLTSSPGGRSQKRYSNNLFGSGRLRDYSYIRSVTSNRTSTSRSASIVPSESSLNTRYANGLRPITPEGNGGSSSSHSSPEKLPHSAPLIPSAPYGEQTASEYRPSRPAGASTYKRASRALEDAIREIEEDVEDEILMPRSAPIARSYIDQHPSESNASTRLSGAYESGMAISSEGQVETEERRVSPVPSKILPGYIPGMPRPMTPREDMEHDMLRSHSTTPRATPSSTHSTDPSLSSAVPPGLLSGRSAHSPSPSFSSPSLARQSPRPMSPPSPSTMFLQRSPNNGRFSPDGPQRGTEGDPEASVPGRHRPVSPLSTVSYQPLAAVSSRPSTPSNVTWTVKSPKTTKHSRNASWFSDSGSADTHGSSNDHSKAGTRSLRSPALPDSPIIDRGHSVMSSISSGLGPLDNRPTSTMSGLDLNTQSPQRIVRSPTPTQSASRSPTSPTFAGFDTSSRQGSRRSSKQNTGSSPFSLSPYNPVLFSPLANSSRSSLESAGSSYHSWQGDQKDDLVSFMEMDPQLAWHDISFPGQDSSSAAGGSPDIDQDAEEVIGRYAGLQKADFVAIQEKLVGAVAAKISMPESRERAPSLRRRRPSTSQSNYSLRDIQAISPPPQSPTPVSQSAVVPSPEQVSKASALLNSVVDSISSKEISAPPKTTLTVDSLAPPEISASSRDISPTTRRNRDLAQVLFGSQEDEESATEESTSKEPTKLPLENDIGRLLISPSMPALSPQSPLSPYSPNRNPSQPRLPPTTPEAEAELAREVQQKAEAAMMALKKRPSNSNLPREVLGSSGSVRKKINPNQISTPTLVSASTSVDTIPLRSPPLTSGQSSKFGSRFKKLKGTLRKNNIPTTEVTPYPLDIHSAPPQQQTVRYEPSKFLETPMSANEQSSFNRSAVPIPSPPASAGPGLKGFMARFRGKQRTSPTDASTDPPQRSPTIAYRAPLQAPHISHSPQISISKEVSSPLSQQPSQQLSTSEDPSLQPGGQLTIDPDESIKQLFDAASNLGLDQQKLSELLVRSGSTSSKSTGWTLLTRNNSTVTKSKSDGRGDSPPETIPSPLGWSNIEEPSVSPVQEKPLSRKASVRQSENPSSRQPENVNVRRPRPQGVDTNTIVRRTLIFPDKGITTADINSIVKKNSRRRDRRTSTMSATSNSSRSVHERVPTPPPARTSTSRRFSNDTSPPVPQLPHSLMTRGENQQLLTVPSPVEKSSHYDSLYEMYTGENKGGPEAGPSSGHRENLVSDSAGPALEFIELANGETIWSIVNGLRDDDVESIYTGRTSFASDYDNEEGVQVFVKDHTRSGSKGSNSSFISRKKIIQSKSRPETQVFYSSSAHIGALIENLSQGMDAGAFNFSPTGQFTHSNTSSMTGGTDANLTMEERLEQMLGSMRTA</sequence>
<feature type="compositionally biased region" description="Low complexity" evidence="1">
    <location>
        <begin position="337"/>
        <end position="350"/>
    </location>
</feature>